<dbReference type="GO" id="GO:0005886">
    <property type="term" value="C:plasma membrane"/>
    <property type="evidence" value="ECO:0007669"/>
    <property type="project" value="UniProtKB-SubCell"/>
</dbReference>
<dbReference type="OrthoDB" id="9807187at2"/>
<dbReference type="PANTHER" id="PTHR34584:SF1">
    <property type="entry name" value="NA(+)_H(+) ANTIPORTER SUBUNIT E1"/>
    <property type="match status" value="1"/>
</dbReference>
<evidence type="ECO:0000256" key="6">
    <source>
        <dbReference type="ARBA" id="ARBA00023136"/>
    </source>
</evidence>
<feature type="transmembrane region" description="Helical" evidence="7">
    <location>
        <begin position="26"/>
        <end position="44"/>
    </location>
</feature>
<evidence type="ECO:0000256" key="3">
    <source>
        <dbReference type="ARBA" id="ARBA00022475"/>
    </source>
</evidence>
<sequence length="166" mass="17909">MLGIHLLLAVVLAAFSDGLSPLGVLVASIVVYLFLKLGAGMMGIGRYVRRVELGTCFLFWFAGEVVKASVDVARVVFALGRKPRPAIVPIALARRDERIATLVGCLLTLTPGTMAMEYDAESGLMYVHALDADSVGEVESGVREIERRLLAWIDAGEAPPLKEKIQ</sequence>
<keyword evidence="4 7" id="KW-0812">Transmembrane</keyword>
<organism evidence="8 9">
    <name type="scientific">Pseudazoarcus pumilus</name>
    <dbReference type="NCBI Taxonomy" id="2067960"/>
    <lineage>
        <taxon>Bacteria</taxon>
        <taxon>Pseudomonadati</taxon>
        <taxon>Pseudomonadota</taxon>
        <taxon>Betaproteobacteria</taxon>
        <taxon>Rhodocyclales</taxon>
        <taxon>Zoogloeaceae</taxon>
        <taxon>Pseudazoarcus</taxon>
    </lineage>
</organism>
<dbReference type="EMBL" id="CP025682">
    <property type="protein sequence ID" value="AUN94054.1"/>
    <property type="molecule type" value="Genomic_DNA"/>
</dbReference>
<keyword evidence="6 7" id="KW-0472">Membrane</keyword>
<accession>A0A2I6S460</accession>
<gene>
    <name evidence="8" type="ORF">C0099_03285</name>
</gene>
<protein>
    <submittedName>
        <fullName evidence="8">Cation:proton antiporter</fullName>
    </submittedName>
</protein>
<evidence type="ECO:0000256" key="2">
    <source>
        <dbReference type="ARBA" id="ARBA00006228"/>
    </source>
</evidence>
<dbReference type="PANTHER" id="PTHR34584">
    <property type="entry name" value="NA(+)/H(+) ANTIPORTER SUBUNIT E1"/>
    <property type="match status" value="1"/>
</dbReference>
<dbReference type="Proteomes" id="UP000242205">
    <property type="component" value="Chromosome"/>
</dbReference>
<proteinExistence type="inferred from homology"/>
<dbReference type="KEGG" id="atw:C0099_03285"/>
<evidence type="ECO:0000313" key="9">
    <source>
        <dbReference type="Proteomes" id="UP000242205"/>
    </source>
</evidence>
<evidence type="ECO:0000313" key="8">
    <source>
        <dbReference type="EMBL" id="AUN94054.1"/>
    </source>
</evidence>
<reference evidence="8 9" key="1">
    <citation type="submission" date="2018-01" db="EMBL/GenBank/DDBJ databases">
        <authorList>
            <person name="Fu G.-Y."/>
        </authorList>
    </citation>
    <scope>NUCLEOTIDE SEQUENCE [LARGE SCALE GENOMIC DNA]</scope>
    <source>
        <strain evidence="8 9">SY39</strain>
    </source>
</reference>
<dbReference type="RefSeq" id="WP_102246126.1">
    <property type="nucleotide sequence ID" value="NZ_CP025682.1"/>
</dbReference>
<dbReference type="InterPro" id="IPR002758">
    <property type="entry name" value="Cation_antiport_E"/>
</dbReference>
<evidence type="ECO:0000256" key="4">
    <source>
        <dbReference type="ARBA" id="ARBA00022692"/>
    </source>
</evidence>
<dbReference type="Pfam" id="PF01899">
    <property type="entry name" value="MNHE"/>
    <property type="match status" value="1"/>
</dbReference>
<dbReference type="GO" id="GO:0008324">
    <property type="term" value="F:monoatomic cation transmembrane transporter activity"/>
    <property type="evidence" value="ECO:0007669"/>
    <property type="project" value="InterPro"/>
</dbReference>
<comment type="subcellular location">
    <subcellularLocation>
        <location evidence="1">Cell membrane</location>
        <topology evidence="1">Multi-pass membrane protein</topology>
    </subcellularLocation>
</comment>
<keyword evidence="9" id="KW-1185">Reference proteome</keyword>
<comment type="similarity">
    <text evidence="2">Belongs to the CPA3 antiporters (TC 2.A.63) subunit E family.</text>
</comment>
<dbReference type="AlphaFoldDB" id="A0A2I6S460"/>
<evidence type="ECO:0000256" key="5">
    <source>
        <dbReference type="ARBA" id="ARBA00022989"/>
    </source>
</evidence>
<name>A0A2I6S460_9RHOO</name>
<keyword evidence="5 7" id="KW-1133">Transmembrane helix</keyword>
<evidence type="ECO:0000256" key="1">
    <source>
        <dbReference type="ARBA" id="ARBA00004651"/>
    </source>
</evidence>
<evidence type="ECO:0000256" key="7">
    <source>
        <dbReference type="SAM" id="Phobius"/>
    </source>
</evidence>
<keyword evidence="3" id="KW-1003">Cell membrane</keyword>